<comment type="caution">
    <text evidence="1">The sequence shown here is derived from an EMBL/GenBank/DDBJ whole genome shotgun (WGS) entry which is preliminary data.</text>
</comment>
<gene>
    <name evidence="1" type="ORF">KTT_58160</name>
</gene>
<organism evidence="1 2">
    <name type="scientific">Tengunoibacter tsumagoiensis</name>
    <dbReference type="NCBI Taxonomy" id="2014871"/>
    <lineage>
        <taxon>Bacteria</taxon>
        <taxon>Bacillati</taxon>
        <taxon>Chloroflexota</taxon>
        <taxon>Ktedonobacteria</taxon>
        <taxon>Ktedonobacterales</taxon>
        <taxon>Dictyobacteraceae</taxon>
        <taxon>Tengunoibacter</taxon>
    </lineage>
</organism>
<proteinExistence type="predicted"/>
<sequence>MSFYMPFLPQSVSLCGRVYLALINCCLPSSTLLVKTLALSEKAAMPGVISVEINV</sequence>
<evidence type="ECO:0000313" key="2">
    <source>
        <dbReference type="Proteomes" id="UP000287352"/>
    </source>
</evidence>
<evidence type="ECO:0000313" key="1">
    <source>
        <dbReference type="EMBL" id="GCE15957.1"/>
    </source>
</evidence>
<accession>A0A402A9V6</accession>
<dbReference type="AlphaFoldDB" id="A0A402A9V6"/>
<dbReference type="EMBL" id="BIFR01000002">
    <property type="protein sequence ID" value="GCE15957.1"/>
    <property type="molecule type" value="Genomic_DNA"/>
</dbReference>
<reference evidence="2" key="1">
    <citation type="submission" date="2018-12" db="EMBL/GenBank/DDBJ databases">
        <title>Tengunoibacter tsumagoiensis gen. nov., sp. nov., Dictyobacter kobayashii sp. nov., D. alpinus sp. nov., and D. joshuensis sp. nov. and description of Dictyobacteraceae fam. nov. within the order Ktedonobacterales isolated from Tengu-no-mugimeshi.</title>
        <authorList>
            <person name="Wang C.M."/>
            <person name="Zheng Y."/>
            <person name="Sakai Y."/>
            <person name="Toyoda A."/>
            <person name="Minakuchi Y."/>
            <person name="Abe K."/>
            <person name="Yokota A."/>
            <person name="Yabe S."/>
        </authorList>
    </citation>
    <scope>NUCLEOTIDE SEQUENCE [LARGE SCALE GENOMIC DNA]</scope>
    <source>
        <strain evidence="2">Uno3</strain>
    </source>
</reference>
<keyword evidence="2" id="KW-1185">Reference proteome</keyword>
<protein>
    <submittedName>
        <fullName evidence="1">Uncharacterized protein</fullName>
    </submittedName>
</protein>
<dbReference type="Proteomes" id="UP000287352">
    <property type="component" value="Unassembled WGS sequence"/>
</dbReference>
<name>A0A402A9V6_9CHLR</name>